<evidence type="ECO:0000313" key="15">
    <source>
        <dbReference type="Proteomes" id="UP000050520"/>
    </source>
</evidence>
<dbReference type="EMBL" id="CP056573">
    <property type="protein sequence ID" value="QLV30335.1"/>
    <property type="molecule type" value="Genomic_DNA"/>
</dbReference>
<dbReference type="STRING" id="1333848.CFNIH1_20350"/>
<reference evidence="11" key="12">
    <citation type="submission" date="2023-10" db="EMBL/GenBank/DDBJ databases">
        <title>Fecal carriage and genetic characteristics of carbapenem-resistant Enterobacterales among healthy adults from four provinces of China.</title>
        <authorList>
            <person name="Li Y."/>
            <person name="Zhang R."/>
        </authorList>
    </citation>
    <scope>NUCLEOTIDE SEQUENCE</scope>
    <source>
        <strain evidence="11">HN-136</strain>
    </source>
</reference>
<dbReference type="EMBL" id="CP114564">
    <property type="protein sequence ID" value="WAZ59175.1"/>
    <property type="molecule type" value="Genomic_DNA"/>
</dbReference>
<organism evidence="9">
    <name type="scientific">Citrobacter freundii</name>
    <dbReference type="NCBI Taxonomy" id="546"/>
    <lineage>
        <taxon>Bacteria</taxon>
        <taxon>Pseudomonadati</taxon>
        <taxon>Pseudomonadota</taxon>
        <taxon>Gammaproteobacteria</taxon>
        <taxon>Enterobacterales</taxon>
        <taxon>Enterobacteriaceae</taxon>
        <taxon>Citrobacter</taxon>
        <taxon>Citrobacter freundii complex</taxon>
    </lineage>
</organism>
<evidence type="ECO:0000313" key="4">
    <source>
        <dbReference type="EMBL" id="CDL39841.1"/>
    </source>
</evidence>
<evidence type="ECO:0000313" key="3">
    <source>
        <dbReference type="EMBL" id="CAH6586553.1"/>
    </source>
</evidence>
<reference evidence="12" key="8">
    <citation type="journal article" date="2021" name="Microb. Genom.">
        <title>A genomic epidemiological study shows that prevalence of antimicrobial resistance in Enterobacterales is associated with the livestock host, as well as antimicrobial usage.</title>
        <authorList>
            <person name="AbuOun M."/>
            <person name="Jones H."/>
            <person name="Stubberfield E."/>
            <person name="Gilson D."/>
            <person name="Shaw L.P."/>
            <person name="Hubbard A.T.M."/>
            <person name="Chau K.K."/>
            <person name="Sebra R."/>
            <person name="Peto T.E.A."/>
            <person name="Crook D.W."/>
            <person name="Read D.S."/>
            <person name="Gweon H.S."/>
            <person name="Walker A.S."/>
            <person name="Stoesser N."/>
            <person name="Smith R.P."/>
            <person name="Anjum M.F."/>
            <person name="On Behalf Of The Rehab Consortium."/>
        </authorList>
    </citation>
    <scope>NUCLEOTIDE SEQUENCE</scope>
    <source>
        <strain evidence="12">RHBSTW-00370</strain>
    </source>
</reference>
<feature type="signal peptide" evidence="1">
    <location>
        <begin position="1"/>
        <end position="19"/>
    </location>
</feature>
<dbReference type="EMBL" id="ABOSXX010000017">
    <property type="protein sequence ID" value="ELV3680882.1"/>
    <property type="molecule type" value="Genomic_DNA"/>
</dbReference>
<dbReference type="Proteomes" id="UP001169574">
    <property type="component" value="Unassembled WGS sequence"/>
</dbReference>
<dbReference type="Pfam" id="PF10709">
    <property type="entry name" value="DUF2511"/>
    <property type="match status" value="1"/>
</dbReference>
<dbReference type="EMBL" id="JAWPBU010000021">
    <property type="protein sequence ID" value="MDW2760196.1"/>
    <property type="molecule type" value="Genomic_DNA"/>
</dbReference>
<dbReference type="OrthoDB" id="6519165at2"/>
<reference evidence="4 14" key="1">
    <citation type="submission" date="2013-10" db="EMBL/GenBank/DDBJ databases">
        <title>Antibiotic resistance diversity of beta-lactamase producers in the General Hospital Vienna.</title>
        <authorList>
            <person name="Barisic I."/>
            <person name="Mitteregger D."/>
            <person name="Hirschl A.M."/>
            <person name="Noehammer C."/>
            <person name="Wiesinger-Mayr H."/>
        </authorList>
    </citation>
    <scope>NUCLEOTIDE SEQUENCE [LARGE SCALE GENOMIC DNA]</scope>
    <source>
        <strain evidence="4 14">ISC11</strain>
    </source>
</reference>
<dbReference type="AlphaFoldDB" id="A0A0D7LVJ5"/>
<dbReference type="Proteomes" id="UP001278087">
    <property type="component" value="Unassembled WGS sequence"/>
</dbReference>
<dbReference type="EMBL" id="DACSXJ010000012">
    <property type="protein sequence ID" value="HAT3897953.1"/>
    <property type="molecule type" value="Genomic_DNA"/>
</dbReference>
<name>A0A0D7LVJ5_CITFR</name>
<reference evidence="15" key="2">
    <citation type="submission" date="2015-09" db="EMBL/GenBank/DDBJ databases">
        <title>Prevalence of NDMs in South Africa.</title>
        <authorList>
            <person name="Osei Sekyere J."/>
            <person name="Govinden U."/>
            <person name="Essack S."/>
            <person name="Haldorsen B."/>
            <person name="Samuelsen O."/>
            <person name="Aasnaes B."/>
            <person name="Sundsfjord A."/>
        </authorList>
    </citation>
    <scope>NUCLEOTIDE SEQUENCE [LARGE SCALE GENOMIC DNA]</scope>
    <source>
        <strain evidence="15">ST62:944112508</strain>
    </source>
</reference>
<dbReference type="Proteomes" id="UP000512222">
    <property type="component" value="Chromosome"/>
</dbReference>
<dbReference type="Proteomes" id="UP000019194">
    <property type="component" value="Unassembled WGS sequence"/>
</dbReference>
<evidence type="ECO:0000313" key="5">
    <source>
        <dbReference type="EMBL" id="EHT9940889.1"/>
    </source>
</evidence>
<evidence type="ECO:0000313" key="9">
    <source>
        <dbReference type="EMBL" id="HAT3897953.1"/>
    </source>
</evidence>
<evidence type="ECO:0000313" key="17">
    <source>
        <dbReference type="Proteomes" id="UP000512222"/>
    </source>
</evidence>
<dbReference type="EMBL" id="CP032184">
    <property type="protein sequence ID" value="AXZ48611.1"/>
    <property type="molecule type" value="Genomic_DNA"/>
</dbReference>
<dbReference type="Proteomes" id="UP001279522">
    <property type="component" value="Unassembled WGS sequence"/>
</dbReference>
<evidence type="ECO:0000313" key="8">
    <source>
        <dbReference type="EMBL" id="EMN4145450.1"/>
    </source>
</evidence>
<evidence type="ECO:0000313" key="18">
    <source>
        <dbReference type="Proteomes" id="UP001164536"/>
    </source>
</evidence>
<gene>
    <name evidence="3" type="ORF">AI2935V1_2227</name>
    <name evidence="2" type="ORF">AM363_17570</name>
    <name evidence="10" type="ORF">AN672_21465</name>
    <name evidence="12" type="ORF">HV178_10210</name>
    <name evidence="9" type="ORF">I9Y29_002387</name>
    <name evidence="5" type="ORF">KY227_004009</name>
    <name evidence="13" type="ORF">O4000_09835</name>
    <name evidence="7" type="ORF">P7U51_001976</name>
    <name evidence="8" type="ORF">PQQ21_002723</name>
    <name evidence="11" type="ORF">RYZ67_17150</name>
    <name evidence="6" type="ORF">SGX49_003338</name>
</gene>
<evidence type="ECO:0000313" key="12">
    <source>
        <dbReference type="EMBL" id="QLV30335.1"/>
    </source>
</evidence>
<protein>
    <submittedName>
        <fullName evidence="2">DUF2511 domain-containing protein</fullName>
    </submittedName>
    <submittedName>
        <fullName evidence="4">Periplasmic or exported protein</fullName>
    </submittedName>
    <submittedName>
        <fullName evidence="9">YebY family protein</fullName>
    </submittedName>
</protein>
<accession>A0A0D7LVJ5</accession>
<dbReference type="EMBL" id="ABKLER030000010">
    <property type="protein sequence ID" value="EMN4145450.1"/>
    <property type="molecule type" value="Genomic_DNA"/>
</dbReference>
<evidence type="ECO:0000313" key="2">
    <source>
        <dbReference type="EMBL" id="AXZ48611.1"/>
    </source>
</evidence>
<dbReference type="EMBL" id="OW995941">
    <property type="protein sequence ID" value="CAH6586553.1"/>
    <property type="molecule type" value="Genomic_DNA"/>
</dbReference>
<dbReference type="Proteomes" id="UP000855471">
    <property type="component" value="Unassembled WGS sequence"/>
</dbReference>
<evidence type="ECO:0000313" key="14">
    <source>
        <dbReference type="Proteomes" id="UP000019194"/>
    </source>
</evidence>
<dbReference type="Proteomes" id="UP000263627">
    <property type="component" value="Chromosome"/>
</dbReference>
<proteinExistence type="predicted"/>
<reference evidence="9" key="7">
    <citation type="submission" date="2020-09" db="EMBL/GenBank/DDBJ databases">
        <authorList>
            <consortium name="NCBI Pathogen Detection Project"/>
        </authorList>
    </citation>
    <scope>NUCLEOTIDE SEQUENCE</scope>
    <source>
        <strain evidence="9">O50</strain>
    </source>
</reference>
<sequence length="112" mass="12314">MKKIIISLLLLASSGAALAAPQVITVSRFEVGKDKWAFNREEVMLTCRPGNALYVINPSTLVQYPLNDVARQQMESGKTTAKPIEIIQIDDPAKPGEKMSLAPFVERAEKLC</sequence>
<dbReference type="GeneID" id="87000834"/>
<keyword evidence="18" id="KW-1185">Reference proteome</keyword>
<dbReference type="EMBL" id="CBWP010000062">
    <property type="protein sequence ID" value="CDL39841.1"/>
    <property type="molecule type" value="Genomic_DNA"/>
</dbReference>
<evidence type="ECO:0000313" key="10">
    <source>
        <dbReference type="EMBL" id="KPR52219.1"/>
    </source>
</evidence>
<dbReference type="InterPro" id="IPR019648">
    <property type="entry name" value="YebY"/>
</dbReference>
<dbReference type="EMBL" id="ABBJDF010000025">
    <property type="protein sequence ID" value="EHT9940889.1"/>
    <property type="molecule type" value="Genomic_DNA"/>
</dbReference>
<evidence type="ECO:0000313" key="6">
    <source>
        <dbReference type="EMBL" id="ELV3680882.1"/>
    </source>
</evidence>
<reference evidence="3" key="9">
    <citation type="submission" date="2022-05" db="EMBL/GenBank/DDBJ databases">
        <authorList>
            <person name="Alioto T."/>
            <person name="Alioto T."/>
            <person name="Gomez Garrido J."/>
        </authorList>
    </citation>
    <scope>NUCLEOTIDE SEQUENCE</scope>
    <source>
        <strain evidence="3">112</strain>
    </source>
</reference>
<reference evidence="6" key="11">
    <citation type="submission" date="2023-05" db="EMBL/GenBank/DDBJ databases">
        <authorList>
            <consortium name="Clinical and Environmental Microbiology Branch: Whole genome sequencing antimicrobial resistance pathogens in the healthcare setting"/>
        </authorList>
    </citation>
    <scope>NUCLEOTIDE SEQUENCE</scope>
    <source>
        <strain evidence="5">2021DK-00049</strain>
        <strain evidence="8">2023GN-00102</strain>
        <strain evidence="6">2023GN-00287</strain>
        <strain evidence="7">Whole organism</strain>
    </source>
</reference>
<reference evidence="10 15" key="3">
    <citation type="journal article" date="2017" name="PLoS ONE">
        <title>Genomic and phenotypic characterisation of fluoroquinolone resistance mechanisms in Enterobacteriaceae in Durban, South Africa.</title>
        <authorList>
            <person name="Osei Sekyere J."/>
            <person name="Amoako D.G."/>
        </authorList>
    </citation>
    <scope>NUCLEOTIDE SEQUENCE [LARGE SCALE GENOMIC DNA]</scope>
    <source>
        <strain evidence="10 15">ST62:944112508</strain>
    </source>
</reference>
<keyword evidence="1" id="KW-0732">Signal</keyword>
<dbReference type="EMBL" id="LJEB01000106">
    <property type="protein sequence ID" value="KPR52219.1"/>
    <property type="molecule type" value="Genomic_DNA"/>
</dbReference>
<evidence type="ECO:0000313" key="11">
    <source>
        <dbReference type="EMBL" id="MDW2760196.1"/>
    </source>
</evidence>
<evidence type="ECO:0000313" key="16">
    <source>
        <dbReference type="Proteomes" id="UP000263627"/>
    </source>
</evidence>
<dbReference type="Proteomes" id="UP000050520">
    <property type="component" value="Unassembled WGS sequence"/>
</dbReference>
<reference evidence="9" key="4">
    <citation type="journal article" date="2018" name="Genome Biol.">
        <title>SKESA: strategic k-mer extension for scrupulous assemblies.</title>
        <authorList>
            <person name="Souvorov A."/>
            <person name="Agarwala R."/>
            <person name="Lipman D.J."/>
        </authorList>
    </citation>
    <scope>NUCLEOTIDE SEQUENCE</scope>
    <source>
        <strain evidence="9">O50</strain>
    </source>
</reference>
<dbReference type="Proteomes" id="UP000789647">
    <property type="component" value="Chromosome"/>
</dbReference>
<reference evidence="17" key="6">
    <citation type="submission" date="2020-06" db="EMBL/GenBank/DDBJ databases">
        <title>REHAB project genomes.</title>
        <authorList>
            <person name="Shaw L.P."/>
        </authorList>
    </citation>
    <scope>NUCLEOTIDE SEQUENCE [LARGE SCALE GENOMIC DNA]</scope>
    <source>
        <strain evidence="17">RHBSTW-00370</strain>
    </source>
</reference>
<reference evidence="13" key="10">
    <citation type="submission" date="2022-12" db="EMBL/GenBank/DDBJ databases">
        <title>2953647.</title>
        <authorList>
            <person name="Hergert J."/>
            <person name="Casey R."/>
            <person name="Wagner J."/>
            <person name="Young E.L."/>
            <person name="Oakeson K.F."/>
        </authorList>
    </citation>
    <scope>NUCLEOTIDE SEQUENCE</scope>
    <source>
        <strain evidence="13">2953647</strain>
    </source>
</reference>
<dbReference type="RefSeq" id="WP_003034934.1">
    <property type="nucleotide sequence ID" value="NZ_AP026940.1"/>
</dbReference>
<evidence type="ECO:0000256" key="1">
    <source>
        <dbReference type="SAM" id="SignalP"/>
    </source>
</evidence>
<dbReference type="EMBL" id="ABLGCN030000003">
    <property type="protein sequence ID" value="EMM7457481.1"/>
    <property type="molecule type" value="Genomic_DNA"/>
</dbReference>
<dbReference type="Proteomes" id="UP001164536">
    <property type="component" value="Chromosome"/>
</dbReference>
<evidence type="ECO:0000313" key="13">
    <source>
        <dbReference type="EMBL" id="WAZ59175.1"/>
    </source>
</evidence>
<feature type="chain" id="PRO_5014510866" evidence="1">
    <location>
        <begin position="20"/>
        <end position="112"/>
    </location>
</feature>
<evidence type="ECO:0000313" key="7">
    <source>
        <dbReference type="EMBL" id="EMM7457481.1"/>
    </source>
</evidence>
<reference evidence="2 16" key="5">
    <citation type="submission" date="2018-09" db="EMBL/GenBank/DDBJ databases">
        <title>Whole genome sequencing of Citrobacter freundii AR_0116.</title>
        <authorList>
            <person name="Conlan S."/>
            <person name="Thomas P.J."/>
            <person name="Mullikin J."/>
            <person name="Frank K.M."/>
            <person name="Segre J.A."/>
        </authorList>
    </citation>
    <scope>NUCLEOTIDE SEQUENCE [LARGE SCALE GENOMIC DNA]</scope>
    <source>
        <strain evidence="2 16">AR_0116</strain>
    </source>
</reference>